<dbReference type="PANTHER" id="PTHR43320:SF2">
    <property type="entry name" value="2-DEHYDRO-3-DEOXYGLUCONOKINASE_2-DEHYDRO-3-DEOXYGALACTONOKINASE"/>
    <property type="match status" value="1"/>
</dbReference>
<dbReference type="EMBL" id="JBITPR010000046">
    <property type="protein sequence ID" value="MFI7873625.1"/>
    <property type="molecule type" value="Genomic_DNA"/>
</dbReference>
<feature type="region of interest" description="Disordered" evidence="4">
    <location>
        <begin position="1"/>
        <end position="35"/>
    </location>
</feature>
<evidence type="ECO:0000313" key="6">
    <source>
        <dbReference type="EMBL" id="MFI7873625.1"/>
    </source>
</evidence>
<name>A0ABW8BHN0_9ACTN</name>
<dbReference type="PANTHER" id="PTHR43320">
    <property type="entry name" value="SUGAR KINASE"/>
    <property type="match status" value="1"/>
</dbReference>
<keyword evidence="7" id="KW-1185">Reference proteome</keyword>
<evidence type="ECO:0000313" key="7">
    <source>
        <dbReference type="Proteomes" id="UP001614264"/>
    </source>
</evidence>
<dbReference type="SUPFAM" id="SSF53613">
    <property type="entry name" value="Ribokinase-like"/>
    <property type="match status" value="1"/>
</dbReference>
<evidence type="ECO:0000259" key="5">
    <source>
        <dbReference type="Pfam" id="PF00294"/>
    </source>
</evidence>
<keyword evidence="3 6" id="KW-0418">Kinase</keyword>
<gene>
    <name evidence="6" type="ORF">AB4829_23880</name>
</gene>
<dbReference type="CDD" id="cd01166">
    <property type="entry name" value="KdgK"/>
    <property type="match status" value="1"/>
</dbReference>
<dbReference type="GO" id="GO:0016301">
    <property type="term" value="F:kinase activity"/>
    <property type="evidence" value="ECO:0007669"/>
    <property type="project" value="UniProtKB-KW"/>
</dbReference>
<evidence type="ECO:0000256" key="4">
    <source>
        <dbReference type="SAM" id="MobiDB-lite"/>
    </source>
</evidence>
<feature type="domain" description="Carbohydrate kinase PfkB" evidence="5">
    <location>
        <begin position="41"/>
        <end position="335"/>
    </location>
</feature>
<dbReference type="InterPro" id="IPR029056">
    <property type="entry name" value="Ribokinase-like"/>
</dbReference>
<organism evidence="6 7">
    <name type="scientific">Streptomyces salinarius</name>
    <dbReference type="NCBI Taxonomy" id="2762598"/>
    <lineage>
        <taxon>Bacteria</taxon>
        <taxon>Bacillati</taxon>
        <taxon>Actinomycetota</taxon>
        <taxon>Actinomycetes</taxon>
        <taxon>Kitasatosporales</taxon>
        <taxon>Streptomycetaceae</taxon>
        <taxon>Streptomyces</taxon>
    </lineage>
</organism>
<proteinExistence type="inferred from homology"/>
<accession>A0ABW8BHN0</accession>
<protein>
    <submittedName>
        <fullName evidence="6">Sugar kinase</fullName>
    </submittedName>
</protein>
<dbReference type="Pfam" id="PF00294">
    <property type="entry name" value="PfkB"/>
    <property type="match status" value="1"/>
</dbReference>
<keyword evidence="2" id="KW-0808">Transferase</keyword>
<comment type="similarity">
    <text evidence="1">Belongs to the carbohydrate kinase PfkB family.</text>
</comment>
<comment type="caution">
    <text evidence="6">The sequence shown here is derived from an EMBL/GenBank/DDBJ whole genome shotgun (WGS) entry which is preliminary data.</text>
</comment>
<evidence type="ECO:0000256" key="3">
    <source>
        <dbReference type="ARBA" id="ARBA00022777"/>
    </source>
</evidence>
<evidence type="ECO:0000256" key="2">
    <source>
        <dbReference type="ARBA" id="ARBA00022679"/>
    </source>
</evidence>
<sequence length="356" mass="36538">MTGARPASEGDADTSVRTRGGNAPDAEPRTASHWRPARGPVVCLGETMAAMAPAPPHTLDGAESLRLSVAGAESNVAMYLADLGLPVSWLSAVGDDALGRRVRAAVEGAGVDVSGVRTDPARPTGLLLKDPGAAGTRVHYYRQGSAASALGPDVLDDARVGGAALLHLTGVTPALSPSCRALVERALGTPRARRTHAVSFDVNHRPALWPPDTAAGVLRDLADRADIVFVGLDEAQELWGAGLAEADVRGLLSSPRVLVVKDGGRGATAFTERGVCTVPALAAEVVEPVGAGDAFAAGFLAGLWRGTDLTRALRLGHITAASALQVVGDHGPLPDADTVAAMLALTERDWSQAPTR</sequence>
<dbReference type="InterPro" id="IPR052700">
    <property type="entry name" value="Carb_kinase_PfkB-like"/>
</dbReference>
<dbReference type="RefSeq" id="WP_399594019.1">
    <property type="nucleotide sequence ID" value="NZ_JBITPR010000046.1"/>
</dbReference>
<dbReference type="Proteomes" id="UP001614264">
    <property type="component" value="Unassembled WGS sequence"/>
</dbReference>
<dbReference type="InterPro" id="IPR011611">
    <property type="entry name" value="PfkB_dom"/>
</dbReference>
<dbReference type="Gene3D" id="3.40.1190.20">
    <property type="match status" value="1"/>
</dbReference>
<evidence type="ECO:0000256" key="1">
    <source>
        <dbReference type="ARBA" id="ARBA00010688"/>
    </source>
</evidence>
<reference evidence="6 7" key="1">
    <citation type="submission" date="2024-07" db="EMBL/GenBank/DDBJ databases">
        <title>Whole genome sequencing of Prodigiosin pigment-producing Streptomyces salinarius isolated from rhizosphere soil of Arachis hypogaea.</title>
        <authorList>
            <person name="Vidhya A."/>
            <person name="Ramya S."/>
        </authorList>
    </citation>
    <scope>NUCLEOTIDE SEQUENCE [LARGE SCALE GENOMIC DNA]</scope>
    <source>
        <strain evidence="6 7">VRMG2420</strain>
    </source>
</reference>